<dbReference type="AlphaFoldDB" id="A0A0N1H475"/>
<feature type="region of interest" description="Disordered" evidence="1">
    <location>
        <begin position="411"/>
        <end position="583"/>
    </location>
</feature>
<feature type="region of interest" description="Disordered" evidence="1">
    <location>
        <begin position="1"/>
        <end position="100"/>
    </location>
</feature>
<dbReference type="EMBL" id="LFJN01000013">
    <property type="protein sequence ID" value="KPI39955.1"/>
    <property type="molecule type" value="Genomic_DNA"/>
</dbReference>
<protein>
    <submittedName>
        <fullName evidence="2">Uncharacterized protein</fullName>
    </submittedName>
</protein>
<feature type="region of interest" description="Disordered" evidence="1">
    <location>
        <begin position="207"/>
        <end position="249"/>
    </location>
</feature>
<proteinExistence type="predicted"/>
<reference evidence="2 3" key="1">
    <citation type="submission" date="2015-06" db="EMBL/GenBank/DDBJ databases">
        <title>Draft genome of the ant-associated black yeast Phialophora attae CBS 131958.</title>
        <authorList>
            <person name="Moreno L.F."/>
            <person name="Stielow B.J."/>
            <person name="de Hoog S."/>
            <person name="Vicente V.A."/>
            <person name="Weiss V.A."/>
            <person name="de Vries M."/>
            <person name="Cruz L.M."/>
            <person name="Souza E.M."/>
        </authorList>
    </citation>
    <scope>NUCLEOTIDE SEQUENCE [LARGE SCALE GENOMIC DNA]</scope>
    <source>
        <strain evidence="2 3">CBS 131958</strain>
    </source>
</reference>
<dbReference type="STRING" id="1664694.A0A0N1H475"/>
<feature type="compositionally biased region" description="Basic and acidic residues" evidence="1">
    <location>
        <begin position="61"/>
        <end position="80"/>
    </location>
</feature>
<accession>A0A0N1H475</accession>
<feature type="compositionally biased region" description="Basic and acidic residues" evidence="1">
    <location>
        <begin position="42"/>
        <end position="52"/>
    </location>
</feature>
<feature type="region of interest" description="Disordered" evidence="1">
    <location>
        <begin position="655"/>
        <end position="782"/>
    </location>
</feature>
<dbReference type="OrthoDB" id="10255522at2759"/>
<dbReference type="VEuPathDB" id="FungiDB:AB675_11253"/>
<sequence length="782" mass="86760">MTGIGKKLEQDQQRQAELDSQAQVRYQSAKSNFAAATQQLEAAKKANDDLQKQLETATSKLEAERKRNEEQRHTLAKEQVAEANRSWQQKLDSQKDTAEKELQSLQATVKSLEQSLNAEAEERAKQKQLLINATSALDAVKSSSAQLEKDNEQVAAQLSDTRTELEKLAATNKQLITERDQGSADLVTVRADIEKLERSSAQLVKEKDQVTADLAETRSKTKDLQNAVRRAQKERDDVNARATEAQASLEASKEENVKLEKALTDLGSVREELHRVRPFEVQCAKLLSEGNDLKKKLETATEVTKRMQNELDEVKIDANLVPGLKKSLQEYEKSAINLKNRLNRAEDEAKIVPELRKQNEELSNSMAQANAQIEELRPMRAQLQAGREGNERRENELTGLRQQLADAKRLADKTADLEAQGRAKDERIAQLEERVNSTSEEDSRYAAVVKESQQKDNELNTLREEVKKLKVESQQRENSQLEIAESFPLPSHGGADQQNRSASRLRETPADRDGAGFSAPARPNRRVADRSSNVKAQRPFLPSQEDSQSLTQNTEVVPDSQGTQSPPRGLAEPSHDSLLTDLVDLPPFDHEAAAKLLEAAPAHFAAPLRRTSTNVSARPSSSSSDLFHKHEMSLGTQRPPHQHSTISPLRLRNGVMHGVDSQSGPAYSPLSDTAPARQQPNTAAKRVADETPRPTAREDSEPPQKRKRDIDAMSVRERKRTALVNTRERTPTPSQRGGSIIGTSAPAPKAVQRTSKAPRRGSAAEGYAKQFGSKRPDSRGSL</sequence>
<evidence type="ECO:0000313" key="2">
    <source>
        <dbReference type="EMBL" id="KPI39955.1"/>
    </source>
</evidence>
<feature type="compositionally biased region" description="Basic and acidic residues" evidence="1">
    <location>
        <begin position="207"/>
        <end position="223"/>
    </location>
</feature>
<feature type="compositionally biased region" description="Polar residues" evidence="1">
    <location>
        <begin position="18"/>
        <end position="40"/>
    </location>
</feature>
<feature type="compositionally biased region" description="Basic and acidic residues" evidence="1">
    <location>
        <begin position="1"/>
        <end position="17"/>
    </location>
</feature>
<dbReference type="GeneID" id="28731962"/>
<comment type="caution">
    <text evidence="2">The sequence shown here is derived from an EMBL/GenBank/DDBJ whole genome shotgun (WGS) entry which is preliminary data.</text>
</comment>
<evidence type="ECO:0000313" key="3">
    <source>
        <dbReference type="Proteomes" id="UP000038010"/>
    </source>
</evidence>
<dbReference type="RefSeq" id="XP_017999918.1">
    <property type="nucleotide sequence ID" value="XM_018140082.1"/>
</dbReference>
<gene>
    <name evidence="2" type="ORF">AB675_11253</name>
</gene>
<feature type="compositionally biased region" description="Basic and acidic residues" evidence="1">
    <location>
        <begin position="686"/>
        <end position="716"/>
    </location>
</feature>
<feature type="compositionally biased region" description="Polar residues" evidence="1">
    <location>
        <begin position="544"/>
        <end position="566"/>
    </location>
</feature>
<feature type="compositionally biased region" description="Basic and acidic residues" evidence="1">
    <location>
        <begin position="411"/>
        <end position="435"/>
    </location>
</feature>
<evidence type="ECO:0000256" key="1">
    <source>
        <dbReference type="SAM" id="MobiDB-lite"/>
    </source>
</evidence>
<feature type="compositionally biased region" description="Basic and acidic residues" evidence="1">
    <location>
        <begin position="452"/>
        <end position="475"/>
    </location>
</feature>
<name>A0A0N1H475_9EURO</name>
<keyword evidence="3" id="KW-1185">Reference proteome</keyword>
<feature type="compositionally biased region" description="Basic and acidic residues" evidence="1">
    <location>
        <begin position="504"/>
        <end position="514"/>
    </location>
</feature>
<organism evidence="2 3">
    <name type="scientific">Cyphellophora attinorum</name>
    <dbReference type="NCBI Taxonomy" id="1664694"/>
    <lineage>
        <taxon>Eukaryota</taxon>
        <taxon>Fungi</taxon>
        <taxon>Dikarya</taxon>
        <taxon>Ascomycota</taxon>
        <taxon>Pezizomycotina</taxon>
        <taxon>Eurotiomycetes</taxon>
        <taxon>Chaetothyriomycetidae</taxon>
        <taxon>Chaetothyriales</taxon>
        <taxon>Cyphellophoraceae</taxon>
        <taxon>Cyphellophora</taxon>
    </lineage>
</organism>
<dbReference type="Proteomes" id="UP000038010">
    <property type="component" value="Unassembled WGS sequence"/>
</dbReference>